<dbReference type="SUPFAM" id="SSF63829">
    <property type="entry name" value="Calcium-dependent phosphotriesterase"/>
    <property type="match status" value="1"/>
</dbReference>
<dbReference type="Proteomes" id="UP001166571">
    <property type="component" value="Unassembled WGS sequence"/>
</dbReference>
<reference evidence="5" key="1">
    <citation type="submission" date="2021-08" db="EMBL/GenBank/DDBJ databases">
        <title>Sphingopyxis panaciterrulae sp. nov., isolated from the surface water of the Yellow Sea.</title>
        <authorList>
            <person name="Gao Z."/>
            <person name="Zhang D."/>
            <person name="Zhang A."/>
        </authorList>
    </citation>
    <scope>NUCLEOTIDE SEQUENCE</scope>
    <source>
        <strain evidence="5">XHP0097</strain>
    </source>
</reference>
<evidence type="ECO:0000256" key="1">
    <source>
        <dbReference type="ARBA" id="ARBA00022801"/>
    </source>
</evidence>
<feature type="domain" description="DUF4440" evidence="4">
    <location>
        <begin position="45"/>
        <end position="152"/>
    </location>
</feature>
<dbReference type="EMBL" id="JAILXK010000001">
    <property type="protein sequence ID" value="MBY4637152.1"/>
    <property type="molecule type" value="Genomic_DNA"/>
</dbReference>
<dbReference type="InterPro" id="IPR027843">
    <property type="entry name" value="DUF4440"/>
</dbReference>
<evidence type="ECO:0000256" key="2">
    <source>
        <dbReference type="SAM" id="SignalP"/>
    </source>
</evidence>
<feature type="chain" id="PRO_5046740005" evidence="2">
    <location>
        <begin position="22"/>
        <end position="521"/>
    </location>
</feature>
<dbReference type="InterPro" id="IPR013658">
    <property type="entry name" value="SGL"/>
</dbReference>
<feature type="domain" description="SMP-30/Gluconolactonase/LRE-like region" evidence="3">
    <location>
        <begin position="292"/>
        <end position="439"/>
    </location>
</feature>
<feature type="signal peptide" evidence="2">
    <location>
        <begin position="1"/>
        <end position="21"/>
    </location>
</feature>
<dbReference type="PANTHER" id="PTHR47572">
    <property type="entry name" value="LIPOPROTEIN-RELATED"/>
    <property type="match status" value="1"/>
</dbReference>
<evidence type="ECO:0000259" key="4">
    <source>
        <dbReference type="Pfam" id="PF14534"/>
    </source>
</evidence>
<dbReference type="PROSITE" id="PS51257">
    <property type="entry name" value="PROKAR_LIPOPROTEIN"/>
    <property type="match status" value="1"/>
</dbReference>
<dbReference type="Pfam" id="PF08450">
    <property type="entry name" value="SGL"/>
    <property type="match status" value="1"/>
</dbReference>
<dbReference type="Pfam" id="PF14534">
    <property type="entry name" value="DUF4440"/>
    <property type="match status" value="1"/>
</dbReference>
<sequence length="521" mass="55391">MIRNLTLLAAAAIASACPAHAESQTAEQRAVELSTEQAAVWQGEVDYWDRVNSRDLEGYLDLWHPDFTGWPCGAAGPADLSGLAEFAEAWFEGMTARGQRTVPTAEAVIVKNGFAVTYLSAVTTWTEAGGGPASKREKFVHTWQATDDGWKIVGGMCAPLVSYDAAETSDPVAIGAAETAKGLTTEYSLFPSDGSLTHAEDGVVLPDGRLLVGDWDHGLVTLAPDGTRRPFGNFVAAGFRTKAEPLWNSPNGVSFEPDGRHVLVADITGGHIYRVDTQTEQVTLIYDHPFGVNSVVRDTSGAIWFTQSTRNKAGEGSEARMFAAADKPLGDGSVWRIAPEELDRAKPVAVEMVSGLDFANGIAFDATRQKLYVAEIMQSRILSFAVDPDTGALGDRRILVTLPTPDNIELGADGMLWVASPFANAVYRVDPGTGDRQTIFSPTPDTNAQIIAETARRLEAGEPVLSLLTPAMWGPLPGLVTGVILAPDGTVYVSNLGDALVRLKPGTGPVSATSNDGGNHD</sequence>
<proteinExistence type="predicted"/>
<dbReference type="SUPFAM" id="SSF54427">
    <property type="entry name" value="NTF2-like"/>
    <property type="match status" value="1"/>
</dbReference>
<gene>
    <name evidence="5" type="ORF">K5P26_08395</name>
</gene>
<keyword evidence="2" id="KW-0732">Signal</keyword>
<dbReference type="InterPro" id="IPR051262">
    <property type="entry name" value="SMP-30/CGR1_Lactonase"/>
</dbReference>
<dbReference type="PANTHER" id="PTHR47572:SF4">
    <property type="entry name" value="LACTONASE DRP35"/>
    <property type="match status" value="1"/>
</dbReference>
<dbReference type="InterPro" id="IPR011042">
    <property type="entry name" value="6-blade_b-propeller_TolB-like"/>
</dbReference>
<dbReference type="RefSeq" id="WP_222136333.1">
    <property type="nucleotide sequence ID" value="NZ_JAILXK010000001.1"/>
</dbReference>
<keyword evidence="1" id="KW-0378">Hydrolase</keyword>
<keyword evidence="6" id="KW-1185">Reference proteome</keyword>
<accession>A0ABS7MDQ0</accession>
<dbReference type="InterPro" id="IPR032710">
    <property type="entry name" value="NTF2-like_dom_sf"/>
</dbReference>
<evidence type="ECO:0000313" key="5">
    <source>
        <dbReference type="EMBL" id="MBY4637152.1"/>
    </source>
</evidence>
<protein>
    <submittedName>
        <fullName evidence="5">SMP-30/gluconolactonase/LRE family protein</fullName>
    </submittedName>
</protein>
<name>A0ABS7MDQ0_9SPHN</name>
<dbReference type="Gene3D" id="2.120.10.30">
    <property type="entry name" value="TolB, C-terminal domain"/>
    <property type="match status" value="2"/>
</dbReference>
<evidence type="ECO:0000259" key="3">
    <source>
        <dbReference type="Pfam" id="PF08450"/>
    </source>
</evidence>
<organism evidence="5 6">
    <name type="scientific">Sphingopyxis jiangsuensis</name>
    <dbReference type="NCBI Taxonomy" id="2871171"/>
    <lineage>
        <taxon>Bacteria</taxon>
        <taxon>Pseudomonadati</taxon>
        <taxon>Pseudomonadota</taxon>
        <taxon>Alphaproteobacteria</taxon>
        <taxon>Sphingomonadales</taxon>
        <taxon>Sphingomonadaceae</taxon>
        <taxon>Sphingopyxis</taxon>
    </lineage>
</organism>
<evidence type="ECO:0000313" key="6">
    <source>
        <dbReference type="Proteomes" id="UP001166571"/>
    </source>
</evidence>
<comment type="caution">
    <text evidence="5">The sequence shown here is derived from an EMBL/GenBank/DDBJ whole genome shotgun (WGS) entry which is preliminary data.</text>
</comment>
<dbReference type="Gene3D" id="3.10.450.50">
    <property type="match status" value="1"/>
</dbReference>